<name>A0A142D862_9VIRU</name>
<dbReference type="Pfam" id="PF03863">
    <property type="entry name" value="Phage_mat-A"/>
    <property type="match status" value="1"/>
</dbReference>
<keyword evidence="3" id="KW-1161">Viral attachment to host cell</keyword>
<comment type="subcellular location">
    <subcellularLocation>
        <location evidence="1">Virion</location>
    </subcellularLocation>
</comment>
<evidence type="ECO:0000256" key="2">
    <source>
        <dbReference type="ARBA" id="ARBA00022581"/>
    </source>
</evidence>
<evidence type="ECO:0000256" key="6">
    <source>
        <dbReference type="ARBA" id="ARBA00023296"/>
    </source>
</evidence>
<proteinExistence type="inferred from homology"/>
<dbReference type="InterPro" id="IPR005563">
    <property type="entry name" value="A_protein"/>
</dbReference>
<evidence type="ECO:0000256" key="5">
    <source>
        <dbReference type="ARBA" id="ARBA00023104"/>
    </source>
</evidence>
<evidence type="ECO:0000256" key="7">
    <source>
        <dbReference type="ARBA" id="ARBA00035110"/>
    </source>
</evidence>
<dbReference type="EMBL" id="KT462699">
    <property type="protein sequence ID" value="AMQ23531.1"/>
    <property type="molecule type" value="Genomic_RNA"/>
</dbReference>
<reference evidence="8" key="1">
    <citation type="submission" date="2015-08" db="EMBL/GenBank/DDBJ databases">
        <authorList>
            <person name="Babu N.S."/>
            <person name="Beckwith C.J."/>
            <person name="Beseler K.G."/>
            <person name="Brison A."/>
            <person name="Carone J.V."/>
            <person name="Caskin T.P."/>
            <person name="Diamond M."/>
            <person name="Durham M.E."/>
            <person name="Foxe J.M."/>
            <person name="Go M."/>
            <person name="Henderson B.A."/>
            <person name="Jones I.B."/>
            <person name="McGettigan J.A."/>
            <person name="Micheletti S.J."/>
            <person name="Nasrallah M.E."/>
            <person name="Ortiz D."/>
            <person name="Piller C.R."/>
            <person name="Privatt S.R."/>
            <person name="Schneider S.L."/>
            <person name="Sharp S."/>
            <person name="Smith T.C."/>
            <person name="Stanton J.D."/>
            <person name="Ullery H.E."/>
            <person name="Wilson R.J."/>
            <person name="Serrano M.G."/>
            <person name="Buck G."/>
            <person name="Lee V."/>
            <person name="Wang Y."/>
            <person name="Carvalho R."/>
            <person name="Voegtly L."/>
            <person name="Shi R."/>
            <person name="Duckworth R."/>
            <person name="Johnson A."/>
            <person name="Loviza R."/>
            <person name="Walstead R."/>
            <person name="Shah Z."/>
            <person name="Kiflezghi M."/>
            <person name="Wade K."/>
            <person name="Ball S.L."/>
            <person name="Bradley K.W."/>
            <person name="Asai D.J."/>
            <person name="Bowman C.A."/>
            <person name="Russell D.A."/>
            <person name="Pope W.H."/>
            <person name="Jacobs-Sera D."/>
            <person name="Hendrix R.W."/>
            <person name="Hatfull G.F."/>
        </authorList>
    </citation>
    <scope>NUCLEOTIDE SEQUENCE</scope>
    <source>
        <strain evidence="8">AVE005</strain>
    </source>
</reference>
<organism evidence="8">
    <name type="scientific">Leviviridae sp</name>
    <dbReference type="NCBI Taxonomy" id="2027243"/>
    <lineage>
        <taxon>Viruses</taxon>
        <taxon>Riboviria</taxon>
        <taxon>Orthornavirae</taxon>
        <taxon>Lenarviricota</taxon>
        <taxon>Leviviricetes</taxon>
        <taxon>Norzivirales</taxon>
        <taxon>Fiersviridae</taxon>
    </lineage>
</organism>
<comment type="similarity">
    <text evidence="7">Belongs to the Leviviricetes maturation protein family.</text>
</comment>
<evidence type="ECO:0000256" key="4">
    <source>
        <dbReference type="ARBA" id="ARBA00022844"/>
    </source>
</evidence>
<keyword evidence="5" id="KW-1175">Viral attachment to host cell pilus</keyword>
<protein>
    <submittedName>
        <fullName evidence="8">Maturation</fullName>
    </submittedName>
</protein>
<reference evidence="8" key="2">
    <citation type="journal article" date="2016" name="PLoS Biol.">
        <title>Hyperexpansion of RNA Bacteriophage Diversity.</title>
        <authorList>
            <person name="Krishnamurthy S.R."/>
            <person name="Janowski A.B."/>
            <person name="Zhao G."/>
            <person name="Barouch D."/>
            <person name="Wang D."/>
        </authorList>
    </citation>
    <scope>NUCLEOTIDE SEQUENCE</scope>
    <source>
        <strain evidence="8">AVE005</strain>
    </source>
</reference>
<accession>A0A142D862</accession>
<evidence type="ECO:0000256" key="1">
    <source>
        <dbReference type="ARBA" id="ARBA00004328"/>
    </source>
</evidence>
<keyword evidence="2" id="KW-0945">Host-virus interaction</keyword>
<sequence>KWLDMAQSDSHKHDLDWGYAVFEAGKQVRALDINGLAFVKDCIELPLFIKNIAADAASWPDALRPLLKELVRSKGSLARVRGLYDKLEPLAKKAADTYLSHHYGTRLSLRDWGDVLDAADNFLNSKDQLYQRLCDKRTAFWPDIRLDRTLTAVVRNLSDLTLHDTETFAASRHQFSKHMRRMAYETDMLPSASNLWDLVPFSFVVDWILPIGKNLEAMEQKGYTSTLPVQICYLTNKATFTHKWSVDDYRADSCWNEVFYSRHSSALLPPAKVDYEEPFYCQLDGDSYRHIPEATALLITNLVK</sequence>
<dbReference type="GO" id="GO:0044423">
    <property type="term" value="C:virion component"/>
    <property type="evidence" value="ECO:0007669"/>
    <property type="project" value="UniProtKB-KW"/>
</dbReference>
<evidence type="ECO:0000313" key="8">
    <source>
        <dbReference type="EMBL" id="AMQ23531.1"/>
    </source>
</evidence>
<keyword evidence="6" id="KW-1160">Virus entry into host cell</keyword>
<feature type="non-terminal residue" evidence="8">
    <location>
        <position position="1"/>
    </location>
</feature>
<keyword evidence="4" id="KW-0946">Virion</keyword>
<evidence type="ECO:0000256" key="3">
    <source>
        <dbReference type="ARBA" id="ARBA00022804"/>
    </source>
</evidence>
<dbReference type="GO" id="GO:0039666">
    <property type="term" value="P:virion attachment to host cell pilus"/>
    <property type="evidence" value="ECO:0007669"/>
    <property type="project" value="UniProtKB-KW"/>
</dbReference>